<evidence type="ECO:0000256" key="1">
    <source>
        <dbReference type="SAM" id="Phobius"/>
    </source>
</evidence>
<organism evidence="2 3">
    <name type="scientific">Dendrobium chrysotoxum</name>
    <name type="common">Orchid</name>
    <dbReference type="NCBI Taxonomy" id="161865"/>
    <lineage>
        <taxon>Eukaryota</taxon>
        <taxon>Viridiplantae</taxon>
        <taxon>Streptophyta</taxon>
        <taxon>Embryophyta</taxon>
        <taxon>Tracheophyta</taxon>
        <taxon>Spermatophyta</taxon>
        <taxon>Magnoliopsida</taxon>
        <taxon>Liliopsida</taxon>
        <taxon>Asparagales</taxon>
        <taxon>Orchidaceae</taxon>
        <taxon>Epidendroideae</taxon>
        <taxon>Malaxideae</taxon>
        <taxon>Dendrobiinae</taxon>
        <taxon>Dendrobium</taxon>
    </lineage>
</organism>
<dbReference type="InterPro" id="IPR036259">
    <property type="entry name" value="MFS_trans_sf"/>
</dbReference>
<dbReference type="SUPFAM" id="SSF103473">
    <property type="entry name" value="MFS general substrate transporter"/>
    <property type="match status" value="1"/>
</dbReference>
<dbReference type="GO" id="GO:0016020">
    <property type="term" value="C:membrane"/>
    <property type="evidence" value="ECO:0007669"/>
    <property type="project" value="InterPro"/>
</dbReference>
<sequence>MSVVVEREEWVLSPLIYGILLACCFLSVFLLPYFSRSGGAARTTTTASSLFDVGPTAPFLRFQRSFLLLYSLASVMEGLESVYGEYEFAYHGMSRDQMVLVAFAGVAVSLVFGTFLGFLSDLMPKKILHLILLLPSSGGRLKECEVAAKYVNVNYAHGNCFYCLFILF</sequence>
<keyword evidence="3" id="KW-1185">Reference proteome</keyword>
<proteinExistence type="predicted"/>
<accession>A0AAV7GLB9</accession>
<name>A0AAV7GLB9_DENCH</name>
<dbReference type="EMBL" id="JAGFBR010000013">
    <property type="protein sequence ID" value="KAH0456772.1"/>
    <property type="molecule type" value="Genomic_DNA"/>
</dbReference>
<dbReference type="Proteomes" id="UP000775213">
    <property type="component" value="Unassembled WGS sequence"/>
</dbReference>
<dbReference type="Pfam" id="PF05631">
    <property type="entry name" value="MFS_5"/>
    <property type="match status" value="1"/>
</dbReference>
<dbReference type="PROSITE" id="PS51257">
    <property type="entry name" value="PROKAR_LIPOPROTEIN"/>
    <property type="match status" value="1"/>
</dbReference>
<evidence type="ECO:0000313" key="3">
    <source>
        <dbReference type="Proteomes" id="UP000775213"/>
    </source>
</evidence>
<keyword evidence="1" id="KW-0472">Membrane</keyword>
<protein>
    <recommendedName>
        <fullName evidence="4">Molybdate-anion transporter</fullName>
    </recommendedName>
</protein>
<reference evidence="2 3" key="1">
    <citation type="journal article" date="2021" name="Hortic Res">
        <title>Chromosome-scale assembly of the Dendrobium chrysotoxum genome enhances the understanding of orchid evolution.</title>
        <authorList>
            <person name="Zhang Y."/>
            <person name="Zhang G.Q."/>
            <person name="Zhang D."/>
            <person name="Liu X.D."/>
            <person name="Xu X.Y."/>
            <person name="Sun W.H."/>
            <person name="Yu X."/>
            <person name="Zhu X."/>
            <person name="Wang Z.W."/>
            <person name="Zhao X."/>
            <person name="Zhong W.Y."/>
            <person name="Chen H."/>
            <person name="Yin W.L."/>
            <person name="Huang T."/>
            <person name="Niu S.C."/>
            <person name="Liu Z.J."/>
        </authorList>
    </citation>
    <scope>NUCLEOTIDE SEQUENCE [LARGE SCALE GENOMIC DNA]</scope>
    <source>
        <strain evidence="2">Lindl</strain>
    </source>
</reference>
<feature type="transmembrane region" description="Helical" evidence="1">
    <location>
        <begin position="98"/>
        <end position="119"/>
    </location>
</feature>
<gene>
    <name evidence="2" type="ORF">IEQ34_014679</name>
</gene>
<evidence type="ECO:0008006" key="4">
    <source>
        <dbReference type="Google" id="ProtNLM"/>
    </source>
</evidence>
<feature type="transmembrane region" description="Helical" evidence="1">
    <location>
        <begin position="15"/>
        <end position="34"/>
    </location>
</feature>
<comment type="caution">
    <text evidence="2">The sequence shown here is derived from an EMBL/GenBank/DDBJ whole genome shotgun (WGS) entry which is preliminary data.</text>
</comment>
<dbReference type="PANTHER" id="PTHR23516">
    <property type="entry name" value="SAM (S-ADENOSYL METHIONINE) TRANSPORTER"/>
    <property type="match status" value="1"/>
</dbReference>
<dbReference type="AlphaFoldDB" id="A0AAV7GLB9"/>
<keyword evidence="1" id="KW-0812">Transmembrane</keyword>
<keyword evidence="1" id="KW-1133">Transmembrane helix</keyword>
<evidence type="ECO:0000313" key="2">
    <source>
        <dbReference type="EMBL" id="KAH0456772.1"/>
    </source>
</evidence>
<dbReference type="GO" id="GO:0015098">
    <property type="term" value="F:molybdate ion transmembrane transporter activity"/>
    <property type="evidence" value="ECO:0007669"/>
    <property type="project" value="InterPro"/>
</dbReference>
<dbReference type="InterPro" id="IPR008509">
    <property type="entry name" value="MOT2/MFSD5"/>
</dbReference>
<dbReference type="PANTHER" id="PTHR23516:SF2">
    <property type="entry name" value="MOLYBDATE-ANION TRANSPORTER"/>
    <property type="match status" value="1"/>
</dbReference>